<dbReference type="EC" id="2.7.4.25" evidence="8"/>
<feature type="domain" description="Cytidylate kinase" evidence="9">
    <location>
        <begin position="10"/>
        <end position="212"/>
    </location>
</feature>
<comment type="similarity">
    <text evidence="1 8">Belongs to the cytidylate kinase family. Type 1 subfamily.</text>
</comment>
<evidence type="ECO:0000256" key="3">
    <source>
        <dbReference type="ARBA" id="ARBA00022741"/>
    </source>
</evidence>
<evidence type="ECO:0000256" key="2">
    <source>
        <dbReference type="ARBA" id="ARBA00022679"/>
    </source>
</evidence>
<evidence type="ECO:0000313" key="10">
    <source>
        <dbReference type="EMBL" id="QNT79093.1"/>
    </source>
</evidence>
<reference evidence="10 11" key="1">
    <citation type="submission" date="2020-08" db="EMBL/GenBank/DDBJ databases">
        <title>Complete genome sequence of Entomobacter blattae G55GP.</title>
        <authorList>
            <person name="Poehlein A."/>
            <person name="Guzman J."/>
            <person name="Daniel R."/>
            <person name="Vilcinskas A."/>
        </authorList>
    </citation>
    <scope>NUCLEOTIDE SEQUENCE [LARGE SCALE GENOMIC DNA]</scope>
    <source>
        <strain evidence="10 11">G55GP</strain>
    </source>
</reference>
<sequence>MKKNSRRMLIAIDGPAAAGKGTLARTIAHALKLPYLDTGLLYRAVARKVLDKGVDPQLHSAEEQARHLKEDDLKRHDLRTSEVDIAASLVAAQPLVRQALMGFQQKFAQERGGVLDGRDIGTMICPNADVKLYITASAQTRARRRWLQNGGQLGDPQEKAGILHLLREIEERDSYDRNRTNSPLRKADDAQTIETDDLTPEQVFQKAMAIITSHLQQDP</sequence>
<dbReference type="HAMAP" id="MF_00238">
    <property type="entry name" value="Cytidyl_kinase_type1"/>
    <property type="match status" value="1"/>
</dbReference>
<dbReference type="GO" id="GO:0006220">
    <property type="term" value="P:pyrimidine nucleotide metabolic process"/>
    <property type="evidence" value="ECO:0007669"/>
    <property type="project" value="UniProtKB-UniRule"/>
</dbReference>
<dbReference type="CDD" id="cd02020">
    <property type="entry name" value="CMPK"/>
    <property type="match status" value="1"/>
</dbReference>
<dbReference type="KEGG" id="ebla:JGUZn3_18790"/>
<dbReference type="GO" id="GO:0036431">
    <property type="term" value="F:dCMP kinase activity"/>
    <property type="evidence" value="ECO:0007669"/>
    <property type="project" value="InterPro"/>
</dbReference>
<gene>
    <name evidence="8 10" type="primary">cmk</name>
    <name evidence="10" type="ORF">JGUZn3_18790</name>
</gene>
<dbReference type="InterPro" id="IPR027417">
    <property type="entry name" value="P-loop_NTPase"/>
</dbReference>
<protein>
    <recommendedName>
        <fullName evidence="8">Cytidylate kinase</fullName>
        <shortName evidence="8">CK</shortName>
        <ecNumber evidence="8">2.7.4.25</ecNumber>
    </recommendedName>
    <alternativeName>
        <fullName evidence="8">Cytidine monophosphate kinase</fullName>
        <shortName evidence="8">CMP kinase</shortName>
    </alternativeName>
</protein>
<dbReference type="GO" id="GO:0005524">
    <property type="term" value="F:ATP binding"/>
    <property type="evidence" value="ECO:0007669"/>
    <property type="project" value="UniProtKB-UniRule"/>
</dbReference>
<dbReference type="Pfam" id="PF02224">
    <property type="entry name" value="Cytidylate_kin"/>
    <property type="match status" value="1"/>
</dbReference>
<evidence type="ECO:0000256" key="4">
    <source>
        <dbReference type="ARBA" id="ARBA00022777"/>
    </source>
</evidence>
<dbReference type="NCBIfam" id="TIGR00017">
    <property type="entry name" value="cmk"/>
    <property type="match status" value="1"/>
</dbReference>
<evidence type="ECO:0000256" key="1">
    <source>
        <dbReference type="ARBA" id="ARBA00009427"/>
    </source>
</evidence>
<dbReference type="Proteomes" id="UP000516349">
    <property type="component" value="Chromosome"/>
</dbReference>
<dbReference type="GO" id="GO:0005737">
    <property type="term" value="C:cytoplasm"/>
    <property type="evidence" value="ECO:0007669"/>
    <property type="project" value="UniProtKB-SubCell"/>
</dbReference>
<evidence type="ECO:0000313" key="11">
    <source>
        <dbReference type="Proteomes" id="UP000516349"/>
    </source>
</evidence>
<name>A0A7H1NTI3_9PROT</name>
<comment type="subcellular location">
    <subcellularLocation>
        <location evidence="8">Cytoplasm</location>
    </subcellularLocation>
</comment>
<keyword evidence="8" id="KW-0963">Cytoplasm</keyword>
<dbReference type="EMBL" id="CP060244">
    <property type="protein sequence ID" value="QNT79093.1"/>
    <property type="molecule type" value="Genomic_DNA"/>
</dbReference>
<comment type="catalytic activity">
    <reaction evidence="7 8">
        <text>CMP + ATP = CDP + ADP</text>
        <dbReference type="Rhea" id="RHEA:11600"/>
        <dbReference type="ChEBI" id="CHEBI:30616"/>
        <dbReference type="ChEBI" id="CHEBI:58069"/>
        <dbReference type="ChEBI" id="CHEBI:60377"/>
        <dbReference type="ChEBI" id="CHEBI:456216"/>
        <dbReference type="EC" id="2.7.4.25"/>
    </reaction>
</comment>
<comment type="catalytic activity">
    <reaction evidence="6 8">
        <text>dCMP + ATP = dCDP + ADP</text>
        <dbReference type="Rhea" id="RHEA:25094"/>
        <dbReference type="ChEBI" id="CHEBI:30616"/>
        <dbReference type="ChEBI" id="CHEBI:57566"/>
        <dbReference type="ChEBI" id="CHEBI:58593"/>
        <dbReference type="ChEBI" id="CHEBI:456216"/>
        <dbReference type="EC" id="2.7.4.25"/>
    </reaction>
</comment>
<dbReference type="InterPro" id="IPR003136">
    <property type="entry name" value="Cytidylate_kin"/>
</dbReference>
<dbReference type="SUPFAM" id="SSF52540">
    <property type="entry name" value="P-loop containing nucleoside triphosphate hydrolases"/>
    <property type="match status" value="1"/>
</dbReference>
<keyword evidence="4 8" id="KW-0418">Kinase</keyword>
<evidence type="ECO:0000259" key="9">
    <source>
        <dbReference type="Pfam" id="PF02224"/>
    </source>
</evidence>
<keyword evidence="2 8" id="KW-0808">Transferase</keyword>
<keyword evidence="11" id="KW-1185">Reference proteome</keyword>
<feature type="binding site" evidence="8">
    <location>
        <begin position="14"/>
        <end position="22"/>
    </location>
    <ligand>
        <name>ATP</name>
        <dbReference type="ChEBI" id="CHEBI:30616"/>
    </ligand>
</feature>
<dbReference type="InterPro" id="IPR011994">
    <property type="entry name" value="Cytidylate_kinase_dom"/>
</dbReference>
<organism evidence="10 11">
    <name type="scientific">Entomobacter blattae</name>
    <dbReference type="NCBI Taxonomy" id="2762277"/>
    <lineage>
        <taxon>Bacteria</taxon>
        <taxon>Pseudomonadati</taxon>
        <taxon>Pseudomonadota</taxon>
        <taxon>Alphaproteobacteria</taxon>
        <taxon>Acetobacterales</taxon>
        <taxon>Acetobacteraceae</taxon>
        <taxon>Entomobacter</taxon>
    </lineage>
</organism>
<dbReference type="AlphaFoldDB" id="A0A7H1NTI3"/>
<evidence type="ECO:0000256" key="7">
    <source>
        <dbReference type="ARBA" id="ARBA00048478"/>
    </source>
</evidence>
<dbReference type="Gene3D" id="3.40.50.300">
    <property type="entry name" value="P-loop containing nucleotide triphosphate hydrolases"/>
    <property type="match status" value="1"/>
</dbReference>
<evidence type="ECO:0000256" key="6">
    <source>
        <dbReference type="ARBA" id="ARBA00047615"/>
    </source>
</evidence>
<keyword evidence="5 8" id="KW-0067">ATP-binding</keyword>
<evidence type="ECO:0000256" key="5">
    <source>
        <dbReference type="ARBA" id="ARBA00022840"/>
    </source>
</evidence>
<accession>A0A7H1NTI3</accession>
<dbReference type="RefSeq" id="WP_203413288.1">
    <property type="nucleotide sequence ID" value="NZ_CP060244.1"/>
</dbReference>
<keyword evidence="3 8" id="KW-0547">Nucleotide-binding</keyword>
<evidence type="ECO:0000256" key="8">
    <source>
        <dbReference type="HAMAP-Rule" id="MF_00238"/>
    </source>
</evidence>
<proteinExistence type="inferred from homology"/>